<name>L0EWA4_LIBCB</name>
<evidence type="ECO:0000259" key="7">
    <source>
        <dbReference type="Pfam" id="PF06429"/>
    </source>
</evidence>
<keyword evidence="10" id="KW-0282">Flagellum</keyword>
<evidence type="ECO:0000313" key="10">
    <source>
        <dbReference type="EMBL" id="AGA64938.1"/>
    </source>
</evidence>
<dbReference type="InterPro" id="IPR001444">
    <property type="entry name" value="Flag_bb_rod_N"/>
</dbReference>
<comment type="function">
    <text evidence="5">A flexible structure which links the flagellar filament to the drive apparatus in the basal body.</text>
</comment>
<evidence type="ECO:0000256" key="4">
    <source>
        <dbReference type="ARBA" id="ARBA00023143"/>
    </source>
</evidence>
<evidence type="ECO:0000256" key="1">
    <source>
        <dbReference type="ARBA" id="ARBA00004117"/>
    </source>
</evidence>
<dbReference type="InterPro" id="IPR037058">
    <property type="entry name" value="Falgellar_hook_FlgE_sf"/>
</dbReference>
<proteinExistence type="inferred from homology"/>
<keyword evidence="11" id="KW-1185">Reference proteome</keyword>
<reference evidence="10 11" key="1">
    <citation type="journal article" date="2012" name="Stand. Genomic Sci.">
        <title>Complete genome sequence of Liberibacter crescens BT-1.</title>
        <authorList>
            <person name="Leonard M.T."/>
            <person name="Fagen J.R."/>
            <person name="Davis-Richardson A.G."/>
            <person name="Davis M.J."/>
            <person name="Triplett E.W."/>
        </authorList>
    </citation>
    <scope>NUCLEOTIDE SEQUENCE [LARGE SCALE GENOMIC DNA]</scope>
    <source>
        <strain evidence="10 11">BT-1</strain>
    </source>
</reference>
<evidence type="ECO:0000259" key="8">
    <source>
        <dbReference type="Pfam" id="PF07559"/>
    </source>
</evidence>
<sequence length="424" mass="45884">MSIFGTMKTAVSGMNAQTNRVTAVGDNIANVNTVGYKRTSASFSSFVVPSTGSYSSGGVETNMNYFISEQGTLIHTVSNTDLAIDGEGFFIVKDSMQVPHLTRSGSFKVNHEGYLQNSAGYILMAYPYNEQSSSTVINSFAGLHKVNVKSLEMKAEPTTYAFIPANLDKDAHSVAGDSPKDNKALTQYTHKTSFSAYDSLGSNVIYDLYYTKNDNGKWEVTVFRQDQATQKGFPYQNQGVDVSPLASEILSFDLSNGRLKPLSKNKISFIDNTFGVPQKIEIDLSKTTQLAGGFIPQKTEVNGQAPSMIENISVNKQGVVSVVYGDGAQSPIYRLALASVPSINNLQSCTGNVYLPTHNSGKISIGFAGNGRCGEIISNALESSNVDIAHELTEVIEAQRNYVANSKVFQTGSEILDVLINLKR</sequence>
<gene>
    <name evidence="10" type="ordered locus">B488_09460</name>
</gene>
<keyword evidence="10" id="KW-0969">Cilium</keyword>
<dbReference type="GO" id="GO:0009424">
    <property type="term" value="C:bacterial-type flagellum hook"/>
    <property type="evidence" value="ECO:0007669"/>
    <property type="project" value="TreeGrafter"/>
</dbReference>
<evidence type="ECO:0000259" key="9">
    <source>
        <dbReference type="Pfam" id="PF22692"/>
    </source>
</evidence>
<feature type="domain" description="Flagellar basal body rod protein N-terminal" evidence="6">
    <location>
        <begin position="7"/>
        <end position="37"/>
    </location>
</feature>
<dbReference type="NCBIfam" id="TIGR03506">
    <property type="entry name" value="FlgEFG_subfam"/>
    <property type="match status" value="1"/>
</dbReference>
<dbReference type="RefSeq" id="WP_015273363.1">
    <property type="nucleotide sequence ID" value="NC_019907.1"/>
</dbReference>
<feature type="domain" description="Flagellar hook protein FlgE D2" evidence="8">
    <location>
        <begin position="166"/>
        <end position="303"/>
    </location>
</feature>
<dbReference type="PANTHER" id="PTHR30435:SF1">
    <property type="entry name" value="FLAGELLAR HOOK PROTEIN FLGE"/>
    <property type="match status" value="1"/>
</dbReference>
<dbReference type="eggNOG" id="COG1749">
    <property type="taxonomic scope" value="Bacteria"/>
</dbReference>
<organism evidence="10 11">
    <name type="scientific">Liberibacter crescens (strain BT-1)</name>
    <dbReference type="NCBI Taxonomy" id="1215343"/>
    <lineage>
        <taxon>Bacteria</taxon>
        <taxon>Pseudomonadati</taxon>
        <taxon>Pseudomonadota</taxon>
        <taxon>Alphaproteobacteria</taxon>
        <taxon>Hyphomicrobiales</taxon>
        <taxon>Rhizobiaceae</taxon>
        <taxon>Liberibacter</taxon>
    </lineage>
</organism>
<dbReference type="Pfam" id="PF06429">
    <property type="entry name" value="Flg_bbr_C"/>
    <property type="match status" value="1"/>
</dbReference>
<evidence type="ECO:0000313" key="11">
    <source>
        <dbReference type="Proteomes" id="UP000010799"/>
    </source>
</evidence>
<dbReference type="EMBL" id="CP003789">
    <property type="protein sequence ID" value="AGA64938.1"/>
    <property type="molecule type" value="Genomic_DNA"/>
</dbReference>
<dbReference type="PATRIC" id="fig|1215343.11.peg.973"/>
<dbReference type="GO" id="GO:0005829">
    <property type="term" value="C:cytosol"/>
    <property type="evidence" value="ECO:0007669"/>
    <property type="project" value="TreeGrafter"/>
</dbReference>
<dbReference type="InterPro" id="IPR020013">
    <property type="entry name" value="Flagellar_FlgE/F/G"/>
</dbReference>
<dbReference type="Pfam" id="PF00460">
    <property type="entry name" value="Flg_bb_rod"/>
    <property type="match status" value="1"/>
</dbReference>
<dbReference type="KEGG" id="lcc:B488_09460"/>
<dbReference type="Pfam" id="PF07559">
    <property type="entry name" value="FlgE_D2"/>
    <property type="match status" value="1"/>
</dbReference>
<accession>L0EWA4</accession>
<evidence type="ECO:0000256" key="3">
    <source>
        <dbReference type="ARBA" id="ARBA00019015"/>
    </source>
</evidence>
<dbReference type="STRING" id="1215343.B488_09460"/>
<keyword evidence="10" id="KW-0966">Cell projection</keyword>
<dbReference type="InterPro" id="IPR011491">
    <property type="entry name" value="FlgE_D2"/>
</dbReference>
<evidence type="ECO:0000256" key="5">
    <source>
        <dbReference type="RuleBase" id="RU362116"/>
    </source>
</evidence>
<keyword evidence="4 5" id="KW-0975">Bacterial flagellum</keyword>
<comment type="subcellular location">
    <subcellularLocation>
        <location evidence="1 5">Bacterial flagellum basal body</location>
    </subcellularLocation>
</comment>
<dbReference type="InterPro" id="IPR053967">
    <property type="entry name" value="LlgE_F_G-like_D1"/>
</dbReference>
<dbReference type="Proteomes" id="UP000010799">
    <property type="component" value="Chromosome"/>
</dbReference>
<dbReference type="InterPro" id="IPR010930">
    <property type="entry name" value="Flg_bb/hook_C_dom"/>
</dbReference>
<feature type="domain" description="Flagellar basal-body/hook protein C-terminal" evidence="7">
    <location>
        <begin position="378"/>
        <end position="422"/>
    </location>
</feature>
<evidence type="ECO:0000259" key="6">
    <source>
        <dbReference type="Pfam" id="PF00460"/>
    </source>
</evidence>
<dbReference type="HOGENOM" id="CLU_013687_2_3_5"/>
<protein>
    <recommendedName>
        <fullName evidence="3 5">Flagellar hook protein FlgE</fullName>
    </recommendedName>
</protein>
<dbReference type="PANTHER" id="PTHR30435">
    <property type="entry name" value="FLAGELLAR PROTEIN"/>
    <property type="match status" value="1"/>
</dbReference>
<dbReference type="GO" id="GO:0071978">
    <property type="term" value="P:bacterial-type flagellum-dependent swarming motility"/>
    <property type="evidence" value="ECO:0007669"/>
    <property type="project" value="TreeGrafter"/>
</dbReference>
<feature type="domain" description="Flagellar hook protein FlgE/F/G-like D1" evidence="9">
    <location>
        <begin position="83"/>
        <end position="125"/>
    </location>
</feature>
<dbReference type="Pfam" id="PF22692">
    <property type="entry name" value="LlgE_F_G_D1"/>
    <property type="match status" value="1"/>
</dbReference>
<dbReference type="GO" id="GO:0009425">
    <property type="term" value="C:bacterial-type flagellum basal body"/>
    <property type="evidence" value="ECO:0007669"/>
    <property type="project" value="UniProtKB-SubCell"/>
</dbReference>
<dbReference type="PROSITE" id="PS00588">
    <property type="entry name" value="FLAGELLA_BB_ROD"/>
    <property type="match status" value="1"/>
</dbReference>
<dbReference type="InterPro" id="IPR019776">
    <property type="entry name" value="Flagellar_basal_body_rod_CS"/>
</dbReference>
<comment type="similarity">
    <text evidence="2 5">Belongs to the flagella basal body rod proteins family.</text>
</comment>
<dbReference type="SUPFAM" id="SSF117143">
    <property type="entry name" value="Flagellar hook protein flgE"/>
    <property type="match status" value="1"/>
</dbReference>
<dbReference type="InterPro" id="IPR037925">
    <property type="entry name" value="FlgE/F/G-like"/>
</dbReference>
<evidence type="ECO:0000256" key="2">
    <source>
        <dbReference type="ARBA" id="ARBA00009677"/>
    </source>
</evidence>
<dbReference type="Gene3D" id="2.60.98.20">
    <property type="entry name" value="Flagellar hook protein FlgE"/>
    <property type="match status" value="1"/>
</dbReference>
<dbReference type="AlphaFoldDB" id="L0EWA4"/>